<evidence type="ECO:0000313" key="2">
    <source>
        <dbReference type="Proteomes" id="UP001516023"/>
    </source>
</evidence>
<keyword evidence="2" id="KW-1185">Reference proteome</keyword>
<accession>A0ABD3PFG6</accession>
<organism evidence="1 2">
    <name type="scientific">Cyclotella cryptica</name>
    <dbReference type="NCBI Taxonomy" id="29204"/>
    <lineage>
        <taxon>Eukaryota</taxon>
        <taxon>Sar</taxon>
        <taxon>Stramenopiles</taxon>
        <taxon>Ochrophyta</taxon>
        <taxon>Bacillariophyta</taxon>
        <taxon>Coscinodiscophyceae</taxon>
        <taxon>Thalassiosirophycidae</taxon>
        <taxon>Stephanodiscales</taxon>
        <taxon>Stephanodiscaceae</taxon>
        <taxon>Cyclotella</taxon>
    </lineage>
</organism>
<sequence length="60" mass="6483">MVIGAMSMADLSRKPPLKPAVVNADIHAKRKFEIYGGKHSGEPPLGRVPYPAGYGNWFAS</sequence>
<evidence type="ECO:0000313" key="1">
    <source>
        <dbReference type="EMBL" id="KAL3786438.1"/>
    </source>
</evidence>
<proteinExistence type="predicted"/>
<comment type="caution">
    <text evidence="1">The sequence shown here is derived from an EMBL/GenBank/DDBJ whole genome shotgun (WGS) entry which is preliminary data.</text>
</comment>
<protein>
    <submittedName>
        <fullName evidence="1">Uncharacterized protein</fullName>
    </submittedName>
</protein>
<dbReference type="Proteomes" id="UP001516023">
    <property type="component" value="Unassembled WGS sequence"/>
</dbReference>
<dbReference type="AlphaFoldDB" id="A0ABD3PFG6"/>
<dbReference type="EMBL" id="JABMIG020000194">
    <property type="protein sequence ID" value="KAL3786438.1"/>
    <property type="molecule type" value="Genomic_DNA"/>
</dbReference>
<gene>
    <name evidence="1" type="ORF">HJC23_011019</name>
</gene>
<reference evidence="1 2" key="1">
    <citation type="journal article" date="2020" name="G3 (Bethesda)">
        <title>Improved Reference Genome for Cyclotella cryptica CCMP332, a Model for Cell Wall Morphogenesis, Salinity Adaptation, and Lipid Production in Diatoms (Bacillariophyta).</title>
        <authorList>
            <person name="Roberts W.R."/>
            <person name="Downey K.M."/>
            <person name="Ruck E.C."/>
            <person name="Traller J.C."/>
            <person name="Alverson A.J."/>
        </authorList>
    </citation>
    <scope>NUCLEOTIDE SEQUENCE [LARGE SCALE GENOMIC DNA]</scope>
    <source>
        <strain evidence="1 2">CCMP332</strain>
    </source>
</reference>
<name>A0ABD3PFG6_9STRA</name>